<keyword evidence="3" id="KW-1185">Reference proteome</keyword>
<name>A0A061DBR1_BABBI</name>
<proteinExistence type="predicted"/>
<dbReference type="RefSeq" id="XP_012767376.1">
    <property type="nucleotide sequence ID" value="XM_012911922.1"/>
</dbReference>
<feature type="domain" description="AMMECR1" evidence="1">
    <location>
        <begin position="5"/>
        <end position="199"/>
    </location>
</feature>
<dbReference type="Proteomes" id="UP000033188">
    <property type="component" value="Chromosome 2"/>
</dbReference>
<protein>
    <submittedName>
        <fullName evidence="2">AMMECR1 like protein,putative</fullName>
    </submittedName>
</protein>
<dbReference type="PANTHER" id="PTHR13016:SF0">
    <property type="entry name" value="AMME SYNDROME CANDIDATE GENE 1 PROTEIN"/>
    <property type="match status" value="1"/>
</dbReference>
<dbReference type="EMBL" id="LK391708">
    <property type="protein sequence ID" value="CDR95190.1"/>
    <property type="molecule type" value="Genomic_DNA"/>
</dbReference>
<evidence type="ECO:0000313" key="2">
    <source>
        <dbReference type="EMBL" id="CDR95190.1"/>
    </source>
</evidence>
<dbReference type="Pfam" id="PF01871">
    <property type="entry name" value="AMMECR1"/>
    <property type="match status" value="1"/>
</dbReference>
<dbReference type="InterPro" id="IPR036071">
    <property type="entry name" value="AMMECR1_dom_sf"/>
</dbReference>
<accession>A0A061DBR1</accession>
<dbReference type="OrthoDB" id="24630at2759"/>
<dbReference type="OMA" id="TNEAFPL"/>
<dbReference type="InterPro" id="IPR002733">
    <property type="entry name" value="AMMECR1_domain"/>
</dbReference>
<dbReference type="VEuPathDB" id="PiroplasmaDB:BBBOND_0203470"/>
<dbReference type="GeneID" id="24563731"/>
<dbReference type="PANTHER" id="PTHR13016">
    <property type="entry name" value="AMMECR1 HOMOLOG"/>
    <property type="match status" value="1"/>
</dbReference>
<evidence type="ECO:0000313" key="3">
    <source>
        <dbReference type="Proteomes" id="UP000033188"/>
    </source>
</evidence>
<dbReference type="PROSITE" id="PS51112">
    <property type="entry name" value="AMMECR1"/>
    <property type="match status" value="1"/>
</dbReference>
<dbReference type="Gene3D" id="3.30.700.20">
    <property type="entry name" value="Hypothetical protein ph0010, domain 1"/>
    <property type="match status" value="1"/>
</dbReference>
<sequence>MVTPIDDVIDQVDNTLCAACFDAIYCAINNKLLQWLVEKNVSCPIFVTWMIADHNGNDELRGCIGTLSPVPISQIGHYAKMSAFEDTRFPPISGDELPRLMCGVSLLHTYEAAANPHDWEIGKHGVIVKFEQNGRQYSATYLPEVAEEHNMSREDAVKQLVRKAGYRGALSQELLSSVKVTRYQSKKLKLSFREYASLEHDGESEQ</sequence>
<evidence type="ECO:0000259" key="1">
    <source>
        <dbReference type="PROSITE" id="PS51112"/>
    </source>
</evidence>
<reference evidence="3" key="1">
    <citation type="submission" date="2014-06" db="EMBL/GenBank/DDBJ databases">
        <authorList>
            <person name="Aslett M."/>
            <person name="De Silva N."/>
        </authorList>
    </citation>
    <scope>NUCLEOTIDE SEQUENCE [LARGE SCALE GENOMIC DNA]</scope>
    <source>
        <strain evidence="3">Bond</strain>
    </source>
</reference>
<dbReference type="InterPro" id="IPR027485">
    <property type="entry name" value="AMMECR1_N"/>
</dbReference>
<gene>
    <name evidence="2" type="ORF">BBBOND_0203470</name>
</gene>
<dbReference type="NCBIfam" id="TIGR00296">
    <property type="entry name" value="TIGR00296 family protein"/>
    <property type="match status" value="1"/>
</dbReference>
<dbReference type="AlphaFoldDB" id="A0A061DBR1"/>
<organism evidence="2 3">
    <name type="scientific">Babesia bigemina</name>
    <dbReference type="NCBI Taxonomy" id="5866"/>
    <lineage>
        <taxon>Eukaryota</taxon>
        <taxon>Sar</taxon>
        <taxon>Alveolata</taxon>
        <taxon>Apicomplexa</taxon>
        <taxon>Aconoidasida</taxon>
        <taxon>Piroplasmida</taxon>
        <taxon>Babesiidae</taxon>
        <taxon>Babesia</taxon>
    </lineage>
</organism>
<dbReference type="InterPro" id="IPR023473">
    <property type="entry name" value="AMMECR1"/>
</dbReference>
<dbReference type="KEGG" id="bbig:BBBOND_0203470"/>
<dbReference type="SUPFAM" id="SSF143447">
    <property type="entry name" value="AMMECR1-like"/>
    <property type="match status" value="1"/>
</dbReference>